<dbReference type="SUPFAM" id="SSF55785">
    <property type="entry name" value="PYP-like sensor domain (PAS domain)"/>
    <property type="match status" value="2"/>
</dbReference>
<dbReference type="PRINTS" id="PR00260">
    <property type="entry name" value="CHEMTRNSDUCR"/>
</dbReference>
<dbReference type="GO" id="GO:0004888">
    <property type="term" value="F:transmembrane signaling receptor activity"/>
    <property type="evidence" value="ECO:0007669"/>
    <property type="project" value="InterPro"/>
</dbReference>
<evidence type="ECO:0000259" key="4">
    <source>
        <dbReference type="PROSITE" id="PS50111"/>
    </source>
</evidence>
<keyword evidence="8" id="KW-1185">Reference proteome</keyword>
<dbReference type="InterPro" id="IPR000700">
    <property type="entry name" value="PAS-assoc_C"/>
</dbReference>
<evidence type="ECO:0000313" key="8">
    <source>
        <dbReference type="Proteomes" id="UP000542125"/>
    </source>
</evidence>
<gene>
    <name evidence="7" type="ORF">FHW18_000129</name>
</gene>
<dbReference type="Pfam" id="PF08448">
    <property type="entry name" value="PAS_4"/>
    <property type="match status" value="1"/>
</dbReference>
<comment type="similarity">
    <text evidence="2">Belongs to the methyl-accepting chemotaxis (MCP) protein family.</text>
</comment>
<dbReference type="Gene3D" id="1.10.287.950">
    <property type="entry name" value="Methyl-accepting chemotaxis protein"/>
    <property type="match status" value="1"/>
</dbReference>
<evidence type="ECO:0000256" key="2">
    <source>
        <dbReference type="ARBA" id="ARBA00029447"/>
    </source>
</evidence>
<dbReference type="Gene3D" id="3.30.450.20">
    <property type="entry name" value="PAS domain"/>
    <property type="match status" value="2"/>
</dbReference>
<dbReference type="PROSITE" id="PS50111">
    <property type="entry name" value="CHEMOTAXIS_TRANSDUC_2"/>
    <property type="match status" value="1"/>
</dbReference>
<dbReference type="InterPro" id="IPR004090">
    <property type="entry name" value="Chemotax_Me-accpt_rcpt"/>
</dbReference>
<dbReference type="SMART" id="SM00283">
    <property type="entry name" value="MA"/>
    <property type="match status" value="1"/>
</dbReference>
<reference evidence="7 8" key="1">
    <citation type="submission" date="2020-07" db="EMBL/GenBank/DDBJ databases">
        <title>Genomic Encyclopedia of Type Strains, Phase IV (KMG-V): Genome sequencing to study the core and pangenomes of soil and plant-associated prokaryotes.</title>
        <authorList>
            <person name="Whitman W."/>
        </authorList>
    </citation>
    <scope>NUCLEOTIDE SEQUENCE [LARGE SCALE GENOMIC DNA]</scope>
    <source>
        <strain evidence="7 8">SAS40</strain>
    </source>
</reference>
<evidence type="ECO:0000259" key="6">
    <source>
        <dbReference type="PROSITE" id="PS50113"/>
    </source>
</evidence>
<dbReference type="Pfam" id="PF00015">
    <property type="entry name" value="MCPsignal"/>
    <property type="match status" value="1"/>
</dbReference>
<dbReference type="PROSITE" id="PS50113">
    <property type="entry name" value="PAC"/>
    <property type="match status" value="2"/>
</dbReference>
<dbReference type="GO" id="GO:0016020">
    <property type="term" value="C:membrane"/>
    <property type="evidence" value="ECO:0007669"/>
    <property type="project" value="InterPro"/>
</dbReference>
<protein>
    <submittedName>
        <fullName evidence="7">Methyl-accepting chemotaxis protein</fullName>
    </submittedName>
</protein>
<name>A0A7Y9IQU0_9BURK</name>
<dbReference type="Pfam" id="PF08447">
    <property type="entry name" value="PAS_3"/>
    <property type="match status" value="1"/>
</dbReference>
<dbReference type="GO" id="GO:0006935">
    <property type="term" value="P:chemotaxis"/>
    <property type="evidence" value="ECO:0007669"/>
    <property type="project" value="InterPro"/>
</dbReference>
<dbReference type="InterPro" id="IPR001610">
    <property type="entry name" value="PAC"/>
</dbReference>
<dbReference type="GO" id="GO:0007165">
    <property type="term" value="P:signal transduction"/>
    <property type="evidence" value="ECO:0007669"/>
    <property type="project" value="UniProtKB-KW"/>
</dbReference>
<dbReference type="InterPro" id="IPR013655">
    <property type="entry name" value="PAS_fold_3"/>
</dbReference>
<dbReference type="PANTHER" id="PTHR32089">
    <property type="entry name" value="METHYL-ACCEPTING CHEMOTAXIS PROTEIN MCPB"/>
    <property type="match status" value="1"/>
</dbReference>
<comment type="caution">
    <text evidence="7">The sequence shown here is derived from an EMBL/GenBank/DDBJ whole genome shotgun (WGS) entry which is preliminary data.</text>
</comment>
<dbReference type="PANTHER" id="PTHR32089:SF112">
    <property type="entry name" value="LYSOZYME-LIKE PROTEIN-RELATED"/>
    <property type="match status" value="1"/>
</dbReference>
<dbReference type="NCBIfam" id="TIGR00229">
    <property type="entry name" value="sensory_box"/>
    <property type="match status" value="2"/>
</dbReference>
<feature type="domain" description="PAS" evidence="5">
    <location>
        <begin position="164"/>
        <end position="188"/>
    </location>
</feature>
<dbReference type="InterPro" id="IPR004089">
    <property type="entry name" value="MCPsignal_dom"/>
</dbReference>
<feature type="domain" description="Methyl-accepting transducer" evidence="4">
    <location>
        <begin position="254"/>
        <end position="435"/>
    </location>
</feature>
<evidence type="ECO:0000256" key="1">
    <source>
        <dbReference type="ARBA" id="ARBA00023224"/>
    </source>
</evidence>
<dbReference type="AlphaFoldDB" id="A0A7Y9IQU0"/>
<evidence type="ECO:0000313" key="7">
    <source>
        <dbReference type="EMBL" id="NYE80858.1"/>
    </source>
</evidence>
<evidence type="ECO:0000259" key="5">
    <source>
        <dbReference type="PROSITE" id="PS50112"/>
    </source>
</evidence>
<feature type="domain" description="PAC" evidence="6">
    <location>
        <begin position="217"/>
        <end position="269"/>
    </location>
</feature>
<sequence>MFAILTKKLRLELAASERRSAEQAALLRAIDQSVLMAEFTPEGIVLQANARYATLFECDPAELRGQPHAVLCDTATGKSAAYKEVWDRVRRGETVTGRYQRLSASGGIIWVDATYNPVVDPDGRVSRVIEIATDVTGAEHRERELASRQAALNRSMAVIEFTPDGTVMSANDNFLRVTGYSSGEILGRHHRMFCNKEFTASAEYARFWEQLNAGTFMSGEYARQTKDGRVVWMEASYNPVFDASGKLIKVVKFAADITNRVSTQKNELENARVAYRVSNETEAISEQGAQVIDEAVREVRKITESIQKTSAVLESLGSQSQQISSIVKTIRDIASQTNLLALNAAIEAARAGDAGRGFAVVADEVRKLSERTNGSTGEISVMVATIQDGARIAIESMGDSLGQAHKGMELANAAGDAIIKIRTSAKQIAEAFNGK</sequence>
<dbReference type="EMBL" id="JACBYR010000001">
    <property type="protein sequence ID" value="NYE80858.1"/>
    <property type="molecule type" value="Genomic_DNA"/>
</dbReference>
<dbReference type="InterPro" id="IPR035965">
    <property type="entry name" value="PAS-like_dom_sf"/>
</dbReference>
<dbReference type="Proteomes" id="UP000542125">
    <property type="component" value="Unassembled WGS sequence"/>
</dbReference>
<dbReference type="RefSeq" id="WP_179582341.1">
    <property type="nucleotide sequence ID" value="NZ_JACBYR010000001.1"/>
</dbReference>
<dbReference type="CDD" id="cd00130">
    <property type="entry name" value="PAS"/>
    <property type="match status" value="2"/>
</dbReference>
<dbReference type="SMART" id="SM00091">
    <property type="entry name" value="PAS"/>
    <property type="match status" value="2"/>
</dbReference>
<feature type="domain" description="PAC" evidence="6">
    <location>
        <begin position="93"/>
        <end position="147"/>
    </location>
</feature>
<evidence type="ECO:0000256" key="3">
    <source>
        <dbReference type="PROSITE-ProRule" id="PRU00284"/>
    </source>
</evidence>
<proteinExistence type="inferred from homology"/>
<accession>A0A7Y9IQU0</accession>
<dbReference type="InterPro" id="IPR013656">
    <property type="entry name" value="PAS_4"/>
</dbReference>
<dbReference type="SMART" id="SM00086">
    <property type="entry name" value="PAC"/>
    <property type="match status" value="2"/>
</dbReference>
<organism evidence="7 8">
    <name type="scientific">Pigmentiphaga litoralis</name>
    <dbReference type="NCBI Taxonomy" id="516702"/>
    <lineage>
        <taxon>Bacteria</taxon>
        <taxon>Pseudomonadati</taxon>
        <taxon>Pseudomonadota</taxon>
        <taxon>Betaproteobacteria</taxon>
        <taxon>Burkholderiales</taxon>
        <taxon>Alcaligenaceae</taxon>
        <taxon>Pigmentiphaga</taxon>
    </lineage>
</organism>
<dbReference type="InterPro" id="IPR000014">
    <property type="entry name" value="PAS"/>
</dbReference>
<dbReference type="PROSITE" id="PS50112">
    <property type="entry name" value="PAS"/>
    <property type="match status" value="1"/>
</dbReference>
<dbReference type="SUPFAM" id="SSF58104">
    <property type="entry name" value="Methyl-accepting chemotaxis protein (MCP) signaling domain"/>
    <property type="match status" value="1"/>
</dbReference>
<keyword evidence="1 3" id="KW-0807">Transducer</keyword>